<accession>A0A4Y2N3R3</accession>
<dbReference type="Proteomes" id="UP000499080">
    <property type="component" value="Unassembled WGS sequence"/>
</dbReference>
<reference evidence="2 3" key="1">
    <citation type="journal article" date="2019" name="Sci. Rep.">
        <title>Orb-weaving spider Araneus ventricosus genome elucidates the spidroin gene catalogue.</title>
        <authorList>
            <person name="Kono N."/>
            <person name="Nakamura H."/>
            <person name="Ohtoshi R."/>
            <person name="Moran D.A.P."/>
            <person name="Shinohara A."/>
            <person name="Yoshida Y."/>
            <person name="Fujiwara M."/>
            <person name="Mori M."/>
            <person name="Tomita M."/>
            <person name="Arakawa K."/>
        </authorList>
    </citation>
    <scope>NUCLEOTIDE SEQUENCE [LARGE SCALE GENOMIC DNA]</scope>
</reference>
<dbReference type="PANTHER" id="PTHR42648:SF28">
    <property type="entry name" value="TRANSPOSON-ENCODED PROTEIN WITH RIBONUCLEASE H-LIKE AND RETROVIRUS ZINC FINGER-LIKE DOMAINS"/>
    <property type="match status" value="1"/>
</dbReference>
<dbReference type="InterPro" id="IPR039537">
    <property type="entry name" value="Retrotran_Ty1/copia-like"/>
</dbReference>
<dbReference type="InterPro" id="IPR025724">
    <property type="entry name" value="GAG-pre-integrase_dom"/>
</dbReference>
<evidence type="ECO:0000313" key="2">
    <source>
        <dbReference type="EMBL" id="GBN32827.1"/>
    </source>
</evidence>
<organism evidence="2 3">
    <name type="scientific">Araneus ventricosus</name>
    <name type="common">Orbweaver spider</name>
    <name type="synonym">Epeira ventricosa</name>
    <dbReference type="NCBI Taxonomy" id="182803"/>
    <lineage>
        <taxon>Eukaryota</taxon>
        <taxon>Metazoa</taxon>
        <taxon>Ecdysozoa</taxon>
        <taxon>Arthropoda</taxon>
        <taxon>Chelicerata</taxon>
        <taxon>Arachnida</taxon>
        <taxon>Araneae</taxon>
        <taxon>Araneomorphae</taxon>
        <taxon>Entelegynae</taxon>
        <taxon>Araneoidea</taxon>
        <taxon>Araneidae</taxon>
        <taxon>Araneus</taxon>
    </lineage>
</organism>
<dbReference type="Gene3D" id="3.30.420.10">
    <property type="entry name" value="Ribonuclease H-like superfamily/Ribonuclease H"/>
    <property type="match status" value="1"/>
</dbReference>
<dbReference type="AlphaFoldDB" id="A0A4Y2N3R3"/>
<gene>
    <name evidence="2" type="ORF">AVEN_94649_1</name>
</gene>
<dbReference type="PANTHER" id="PTHR42648">
    <property type="entry name" value="TRANSPOSASE, PUTATIVE-RELATED"/>
    <property type="match status" value="1"/>
</dbReference>
<dbReference type="InterPro" id="IPR036397">
    <property type="entry name" value="RNaseH_sf"/>
</dbReference>
<protein>
    <recommendedName>
        <fullName evidence="1">GAG-pre-integrase domain-containing protein</fullName>
    </recommendedName>
</protein>
<proteinExistence type="predicted"/>
<feature type="domain" description="GAG-pre-integrase" evidence="1">
    <location>
        <begin position="63"/>
        <end position="127"/>
    </location>
</feature>
<dbReference type="GO" id="GO:0003676">
    <property type="term" value="F:nucleic acid binding"/>
    <property type="evidence" value="ECO:0007669"/>
    <property type="project" value="InterPro"/>
</dbReference>
<dbReference type="Pfam" id="PF13976">
    <property type="entry name" value="gag_pre-integrs"/>
    <property type="match status" value="1"/>
</dbReference>
<keyword evidence="3" id="KW-1185">Reference proteome</keyword>
<name>A0A4Y2N3R3_ARAVE</name>
<dbReference type="OrthoDB" id="8067992at2759"/>
<evidence type="ECO:0000259" key="1">
    <source>
        <dbReference type="Pfam" id="PF13976"/>
    </source>
</evidence>
<evidence type="ECO:0000313" key="3">
    <source>
        <dbReference type="Proteomes" id="UP000499080"/>
    </source>
</evidence>
<sequence length="335" mass="38886">MLVKGKWNTGSLTDVWYLLESAQDLFSSGAALDKRIIEFADNKQKEFENKNGYTVTVGIRYNGVYKLLMRILVPESACVGVKNNILQLWHERMCHQNKRYVQKFSKSKGINVQLYSEFCNACIYGKMHRLNFGNRQYRPSSPGKLVHADVCDPMPEKYLAGNRYFVAFKYDYSKYRTVYLIKEKSEQKRRQFDKKDIKGYSVGYCDEITSEKISIEIAHTQSTEEVCEEDASCIDAEEETEIQNIDNLNTSLKTKVHACETDHRCRNIQDLMGLLSLQKFDGIIAAKVEEKLQEFLKNLEETFNVRIEPVNYLIGLQIKMMVQFSFIKRIIAGKF</sequence>
<dbReference type="EMBL" id="BGPR01008299">
    <property type="protein sequence ID" value="GBN32827.1"/>
    <property type="molecule type" value="Genomic_DNA"/>
</dbReference>
<comment type="caution">
    <text evidence="2">The sequence shown here is derived from an EMBL/GenBank/DDBJ whole genome shotgun (WGS) entry which is preliminary data.</text>
</comment>